<feature type="region of interest" description="Disordered" evidence="1">
    <location>
        <begin position="1"/>
        <end position="24"/>
    </location>
</feature>
<evidence type="ECO:0000313" key="2">
    <source>
        <dbReference type="EMBL" id="KAK2107353.1"/>
    </source>
</evidence>
<reference evidence="2 3" key="1">
    <citation type="submission" date="2023-05" db="EMBL/GenBank/DDBJ databases">
        <title>B98-5 Cell Line De Novo Hybrid Assembly: An Optical Mapping Approach.</title>
        <authorList>
            <person name="Kananen K."/>
            <person name="Auerbach J.A."/>
            <person name="Kautto E."/>
            <person name="Blachly J.S."/>
        </authorList>
    </citation>
    <scope>NUCLEOTIDE SEQUENCE [LARGE SCALE GENOMIC DNA]</scope>
    <source>
        <strain evidence="2">B95-8</strain>
        <tissue evidence="2">Cell line</tissue>
    </source>
</reference>
<dbReference type="EMBL" id="JASSZA010000007">
    <property type="protein sequence ID" value="KAK2107353.1"/>
    <property type="molecule type" value="Genomic_DNA"/>
</dbReference>
<evidence type="ECO:0000256" key="1">
    <source>
        <dbReference type="SAM" id="MobiDB-lite"/>
    </source>
</evidence>
<keyword evidence="3" id="KW-1185">Reference proteome</keyword>
<gene>
    <name evidence="2" type="primary">GLIS1_3</name>
    <name evidence="2" type="ORF">P7K49_016867</name>
</gene>
<proteinExistence type="predicted"/>
<feature type="region of interest" description="Disordered" evidence="1">
    <location>
        <begin position="49"/>
        <end position="99"/>
    </location>
</feature>
<comment type="caution">
    <text evidence="2">The sequence shown here is derived from an EMBL/GenBank/DDBJ whole genome shotgun (WGS) entry which is preliminary data.</text>
</comment>
<sequence length="131" mass="13764">MHCEVAEPHSDKRPKEALGALGPGPGPFSLGAHMAFRVTVSGGGCGDMVPRDLLARPPVPPPRTHNLLRPRSPRDYGSSKVAAAGKGESGPANVPGGSCGDSNYLASPSRARENLVELYSEFLSFSLIVWD</sequence>
<organism evidence="2 3">
    <name type="scientific">Saguinus oedipus</name>
    <name type="common">Cotton-top tamarin</name>
    <name type="synonym">Oedipomidas oedipus</name>
    <dbReference type="NCBI Taxonomy" id="9490"/>
    <lineage>
        <taxon>Eukaryota</taxon>
        <taxon>Metazoa</taxon>
        <taxon>Chordata</taxon>
        <taxon>Craniata</taxon>
        <taxon>Vertebrata</taxon>
        <taxon>Euteleostomi</taxon>
        <taxon>Mammalia</taxon>
        <taxon>Eutheria</taxon>
        <taxon>Euarchontoglires</taxon>
        <taxon>Primates</taxon>
        <taxon>Haplorrhini</taxon>
        <taxon>Platyrrhini</taxon>
        <taxon>Cebidae</taxon>
        <taxon>Callitrichinae</taxon>
        <taxon>Saguinus</taxon>
    </lineage>
</organism>
<evidence type="ECO:0000313" key="3">
    <source>
        <dbReference type="Proteomes" id="UP001266305"/>
    </source>
</evidence>
<feature type="compositionally biased region" description="Basic and acidic residues" evidence="1">
    <location>
        <begin position="1"/>
        <end position="16"/>
    </location>
</feature>
<name>A0ABQ9VDF1_SAGOE</name>
<accession>A0ABQ9VDF1</accession>
<protein>
    <submittedName>
        <fullName evidence="2">Zinc finger protein glis1</fullName>
    </submittedName>
</protein>
<dbReference type="Proteomes" id="UP001266305">
    <property type="component" value="Unassembled WGS sequence"/>
</dbReference>